<dbReference type="Proteomes" id="UP001236507">
    <property type="component" value="Unassembled WGS sequence"/>
</dbReference>
<organism evidence="7 8">
    <name type="scientific">Flectobacillus roseus</name>
    <dbReference type="NCBI Taxonomy" id="502259"/>
    <lineage>
        <taxon>Bacteria</taxon>
        <taxon>Pseudomonadati</taxon>
        <taxon>Bacteroidota</taxon>
        <taxon>Cytophagia</taxon>
        <taxon>Cytophagales</taxon>
        <taxon>Flectobacillaceae</taxon>
        <taxon>Flectobacillus</taxon>
    </lineage>
</organism>
<protein>
    <submittedName>
        <fullName evidence="7">Rieske (2Fe-2S) protein</fullName>
    </submittedName>
</protein>
<evidence type="ECO:0000256" key="4">
    <source>
        <dbReference type="ARBA" id="ARBA00023014"/>
    </source>
</evidence>
<feature type="compositionally biased region" description="Low complexity" evidence="5">
    <location>
        <begin position="33"/>
        <end position="52"/>
    </location>
</feature>
<dbReference type="PROSITE" id="PS51296">
    <property type="entry name" value="RIESKE"/>
    <property type="match status" value="1"/>
</dbReference>
<gene>
    <name evidence="7" type="ORF">QM524_01080</name>
</gene>
<evidence type="ECO:0000313" key="8">
    <source>
        <dbReference type="Proteomes" id="UP001236507"/>
    </source>
</evidence>
<evidence type="ECO:0000256" key="2">
    <source>
        <dbReference type="ARBA" id="ARBA00022723"/>
    </source>
</evidence>
<accession>A0ABT6Y3W7</accession>
<keyword evidence="4" id="KW-0411">Iron-sulfur</keyword>
<dbReference type="Gene3D" id="2.102.10.10">
    <property type="entry name" value="Rieske [2Fe-2S] iron-sulphur domain"/>
    <property type="match status" value="1"/>
</dbReference>
<dbReference type="EMBL" id="JASHIF010000002">
    <property type="protein sequence ID" value="MDI9857788.1"/>
    <property type="molecule type" value="Genomic_DNA"/>
</dbReference>
<dbReference type="RefSeq" id="WP_283343092.1">
    <property type="nucleotide sequence ID" value="NZ_JASHIF010000002.1"/>
</dbReference>
<dbReference type="InterPro" id="IPR036922">
    <property type="entry name" value="Rieske_2Fe-2S_sf"/>
</dbReference>
<evidence type="ECO:0000256" key="5">
    <source>
        <dbReference type="SAM" id="MobiDB-lite"/>
    </source>
</evidence>
<keyword evidence="2" id="KW-0479">Metal-binding</keyword>
<evidence type="ECO:0000313" key="7">
    <source>
        <dbReference type="EMBL" id="MDI9857788.1"/>
    </source>
</evidence>
<feature type="domain" description="Rieske" evidence="6">
    <location>
        <begin position="65"/>
        <end position="159"/>
    </location>
</feature>
<name>A0ABT6Y3W7_9BACT</name>
<dbReference type="InterPro" id="IPR017941">
    <property type="entry name" value="Rieske_2Fe-2S"/>
</dbReference>
<dbReference type="Pfam" id="PF00355">
    <property type="entry name" value="Rieske"/>
    <property type="match status" value="1"/>
</dbReference>
<proteinExistence type="predicted"/>
<keyword evidence="3" id="KW-0408">Iron</keyword>
<reference evidence="7 8" key="1">
    <citation type="submission" date="2023-05" db="EMBL/GenBank/DDBJ databases">
        <title>Novel species of genus Flectobacillus isolated from stream in China.</title>
        <authorList>
            <person name="Lu H."/>
        </authorList>
    </citation>
    <scope>NUCLEOTIDE SEQUENCE [LARGE SCALE GENOMIC DNA]</scope>
    <source>
        <strain evidence="7 8">KCTC 42575</strain>
    </source>
</reference>
<comment type="caution">
    <text evidence="7">The sequence shown here is derived from an EMBL/GenBank/DDBJ whole genome shotgun (WGS) entry which is preliminary data.</text>
</comment>
<sequence>MERKEFMSLVGISVGAVILQNCLSGCSSKSDPTPSGGTTGGTTTNPTSTGFTGNAASSKGTIDFTIDISTSDYATLKTNGSALVVGDVIVARTKAGNFIALAKACTHEGTTINFLADQDRFKCPNHGSEFSTTGTVLSAPASSPLKQYTASFDATSSKVSVK</sequence>
<evidence type="ECO:0000256" key="3">
    <source>
        <dbReference type="ARBA" id="ARBA00023004"/>
    </source>
</evidence>
<evidence type="ECO:0000256" key="1">
    <source>
        <dbReference type="ARBA" id="ARBA00022714"/>
    </source>
</evidence>
<dbReference type="SUPFAM" id="SSF50022">
    <property type="entry name" value="ISP domain"/>
    <property type="match status" value="1"/>
</dbReference>
<keyword evidence="1" id="KW-0001">2Fe-2S</keyword>
<evidence type="ECO:0000259" key="6">
    <source>
        <dbReference type="PROSITE" id="PS51296"/>
    </source>
</evidence>
<keyword evidence="8" id="KW-1185">Reference proteome</keyword>
<feature type="region of interest" description="Disordered" evidence="5">
    <location>
        <begin position="27"/>
        <end position="52"/>
    </location>
</feature>
<dbReference type="CDD" id="cd03467">
    <property type="entry name" value="Rieske"/>
    <property type="match status" value="1"/>
</dbReference>